<comment type="catalytic activity">
    <reaction evidence="9 15">
        <text>L-seryl-[protein] + ATP = O-phospho-L-seryl-[protein] + ADP + H(+)</text>
        <dbReference type="Rhea" id="RHEA:17989"/>
        <dbReference type="Rhea" id="RHEA-COMP:9863"/>
        <dbReference type="Rhea" id="RHEA-COMP:11604"/>
        <dbReference type="ChEBI" id="CHEBI:15378"/>
        <dbReference type="ChEBI" id="CHEBI:29999"/>
        <dbReference type="ChEBI" id="CHEBI:30616"/>
        <dbReference type="ChEBI" id="CHEBI:83421"/>
        <dbReference type="ChEBI" id="CHEBI:456216"/>
        <dbReference type="EC" id="2.7.11.1"/>
    </reaction>
</comment>
<comment type="similarity">
    <text evidence="15">Belongs to the protein kinase superfamily. Ser/Thr protein kinase family. Aurora subfamily.</text>
</comment>
<feature type="binding site" evidence="11">
    <location>
        <begin position="109"/>
        <end position="111"/>
    </location>
    <ligand>
        <name>ATP</name>
        <dbReference type="ChEBI" id="CHEBI:30616"/>
    </ligand>
</feature>
<evidence type="ECO:0000256" key="7">
    <source>
        <dbReference type="ARBA" id="ARBA00023254"/>
    </source>
</evidence>
<keyword evidence="2 14" id="KW-0723">Serine/threonine-protein kinase</keyword>
<feature type="active site" description="Proton acceptor" evidence="10">
    <location>
        <position position="154"/>
    </location>
</feature>
<evidence type="ECO:0000256" key="14">
    <source>
        <dbReference type="RuleBase" id="RU000304"/>
    </source>
</evidence>
<feature type="domain" description="Protein kinase" evidence="16">
    <location>
        <begin position="31"/>
        <end position="284"/>
    </location>
</feature>
<keyword evidence="7" id="KW-0469">Meiosis</keyword>
<dbReference type="PRINTS" id="PR00109">
    <property type="entry name" value="TYRKINASE"/>
</dbReference>
<evidence type="ECO:0000256" key="4">
    <source>
        <dbReference type="ARBA" id="ARBA00022741"/>
    </source>
</evidence>
<dbReference type="GO" id="GO:0005524">
    <property type="term" value="F:ATP binding"/>
    <property type="evidence" value="ECO:0007669"/>
    <property type="project" value="UniProtKB-UniRule"/>
</dbReference>
<feature type="binding site" evidence="11 13">
    <location>
        <position position="60"/>
    </location>
    <ligand>
        <name>ATP</name>
        <dbReference type="ChEBI" id="CHEBI:30616"/>
    </ligand>
</feature>
<evidence type="ECO:0000313" key="20">
    <source>
        <dbReference type="Proteomes" id="UP000054805"/>
    </source>
</evidence>
<keyword evidence="20" id="KW-1185">Reference proteome</keyword>
<feature type="binding site" evidence="11">
    <location>
        <position position="41"/>
    </location>
    <ligand>
        <name>ATP</name>
        <dbReference type="ChEBI" id="CHEBI:30616"/>
    </ligand>
</feature>
<keyword evidence="5 15" id="KW-0418">Kinase</keyword>
<evidence type="ECO:0000256" key="15">
    <source>
        <dbReference type="RuleBase" id="RU367134"/>
    </source>
</evidence>
<dbReference type="Proteomes" id="UP000054632">
    <property type="component" value="Unassembled WGS sequence"/>
</dbReference>
<dbReference type="InterPro" id="IPR011009">
    <property type="entry name" value="Kinase-like_dom_sf"/>
</dbReference>
<comment type="subcellular location">
    <subcellularLocation>
        <location evidence="1">Midbody</location>
    </subcellularLocation>
</comment>
<dbReference type="GO" id="GO:0000070">
    <property type="term" value="P:mitotic sister chromatid segregation"/>
    <property type="evidence" value="ECO:0007669"/>
    <property type="project" value="UniProtKB-ARBA"/>
</dbReference>
<dbReference type="PROSITE" id="PS50011">
    <property type="entry name" value="PROTEIN_KINASE_DOM"/>
    <property type="match status" value="1"/>
</dbReference>
<evidence type="ECO:0000256" key="2">
    <source>
        <dbReference type="ARBA" id="ARBA00022527"/>
    </source>
</evidence>
<dbReference type="PANTHER" id="PTHR24350">
    <property type="entry name" value="SERINE/THREONINE-PROTEIN KINASE IAL-RELATED"/>
    <property type="match status" value="1"/>
</dbReference>
<protein>
    <recommendedName>
        <fullName evidence="15">Aurora kinase</fullName>
        <ecNumber evidence="15">2.7.11.1</ecNumber>
    </recommendedName>
</protein>
<dbReference type="InterPro" id="IPR017441">
    <property type="entry name" value="Protein_kinase_ATP_BS"/>
</dbReference>
<evidence type="ECO:0000256" key="6">
    <source>
        <dbReference type="ARBA" id="ARBA00022840"/>
    </source>
</evidence>
<dbReference type="Pfam" id="PF00069">
    <property type="entry name" value="Pkinase"/>
    <property type="match status" value="1"/>
</dbReference>
<evidence type="ECO:0000256" key="3">
    <source>
        <dbReference type="ARBA" id="ARBA00022679"/>
    </source>
</evidence>
<dbReference type="PROSITE" id="PS00107">
    <property type="entry name" value="PROTEIN_KINASE_ATP"/>
    <property type="match status" value="1"/>
</dbReference>
<keyword evidence="4 11" id="KW-0547">Nucleotide-binding</keyword>
<evidence type="ECO:0000313" key="18">
    <source>
        <dbReference type="EMBL" id="KRZ26183.1"/>
    </source>
</evidence>
<dbReference type="GO" id="GO:0030496">
    <property type="term" value="C:midbody"/>
    <property type="evidence" value="ECO:0007669"/>
    <property type="project" value="UniProtKB-SubCell"/>
</dbReference>
<dbReference type="InterPro" id="IPR000719">
    <property type="entry name" value="Prot_kinase_dom"/>
</dbReference>
<dbReference type="EMBL" id="JYDR01000023">
    <property type="protein sequence ID" value="KRY74717.1"/>
    <property type="molecule type" value="Genomic_DNA"/>
</dbReference>
<dbReference type="AlphaFoldDB" id="A0A0V1ELP7"/>
<evidence type="ECO:0000256" key="10">
    <source>
        <dbReference type="PIRSR" id="PIRSR630616-1"/>
    </source>
</evidence>
<dbReference type="EMBL" id="JYDS01000089">
    <property type="protein sequence ID" value="KRZ26183.1"/>
    <property type="molecule type" value="Genomic_DNA"/>
</dbReference>
<evidence type="ECO:0000313" key="17">
    <source>
        <dbReference type="EMBL" id="KRY74717.1"/>
    </source>
</evidence>
<feature type="binding site" evidence="11">
    <location>
        <position position="172"/>
    </location>
    <ligand>
        <name>ATP</name>
        <dbReference type="ChEBI" id="CHEBI:30616"/>
    </ligand>
</feature>
<dbReference type="GO" id="GO:0006950">
    <property type="term" value="P:response to stress"/>
    <property type="evidence" value="ECO:0007669"/>
    <property type="project" value="UniProtKB-ARBA"/>
</dbReference>
<dbReference type="Gene3D" id="1.10.510.10">
    <property type="entry name" value="Transferase(Phosphotransferase) domain 1"/>
    <property type="match status" value="1"/>
</dbReference>
<dbReference type="GO" id="GO:0032506">
    <property type="term" value="P:cytokinetic process"/>
    <property type="evidence" value="ECO:0007669"/>
    <property type="project" value="UniProtKB-ARBA"/>
</dbReference>
<evidence type="ECO:0000256" key="8">
    <source>
        <dbReference type="ARBA" id="ARBA00047899"/>
    </source>
</evidence>
<dbReference type="GO" id="GO:0004674">
    <property type="term" value="F:protein serine/threonine kinase activity"/>
    <property type="evidence" value="ECO:0007669"/>
    <property type="project" value="UniProtKB-KW"/>
</dbReference>
<dbReference type="InterPro" id="IPR001245">
    <property type="entry name" value="Ser-Thr/Tyr_kinase_cat_dom"/>
</dbReference>
<proteinExistence type="inferred from homology"/>
<evidence type="ECO:0000313" key="19">
    <source>
        <dbReference type="Proteomes" id="UP000054632"/>
    </source>
</evidence>
<evidence type="ECO:0000256" key="5">
    <source>
        <dbReference type="ARBA" id="ARBA00022777"/>
    </source>
</evidence>
<evidence type="ECO:0000256" key="12">
    <source>
        <dbReference type="PIRSR" id="PIRSR630616-3"/>
    </source>
</evidence>
<dbReference type="GO" id="GO:0051321">
    <property type="term" value="P:meiotic cell cycle"/>
    <property type="evidence" value="ECO:0007669"/>
    <property type="project" value="UniProtKB-KW"/>
</dbReference>
<dbReference type="GO" id="GO:0030261">
    <property type="term" value="P:chromosome condensation"/>
    <property type="evidence" value="ECO:0007669"/>
    <property type="project" value="UniProtKB-ARBA"/>
</dbReference>
<feature type="binding site" evidence="11">
    <location>
        <begin position="158"/>
        <end position="159"/>
    </location>
    <ligand>
        <name>ATP</name>
        <dbReference type="ChEBI" id="CHEBI:30616"/>
    </ligand>
</feature>
<reference evidence="19 20" key="1">
    <citation type="submission" date="2015-01" db="EMBL/GenBank/DDBJ databases">
        <title>Evolution of Trichinella species and genotypes.</title>
        <authorList>
            <person name="Korhonen P.K."/>
            <person name="Edoardo P."/>
            <person name="Giuseppe L.R."/>
            <person name="Gasser R.B."/>
        </authorList>
    </citation>
    <scope>NUCLEOTIDE SEQUENCE [LARGE SCALE GENOMIC DNA]</scope>
    <source>
        <strain evidence="17">ISS13</strain>
        <strain evidence="18">ISS588</strain>
    </source>
</reference>
<dbReference type="GO" id="GO:0006325">
    <property type="term" value="P:chromatin organization"/>
    <property type="evidence" value="ECO:0007669"/>
    <property type="project" value="UniProtKB-ARBA"/>
</dbReference>
<sequence>MEDNKTDVSKAVKVEETSAESTVRKWSLKNFDIGRPLGRGRYGHLYLARVKERHVIVALKVLFKSQLIKAGVEIQLRREIEIQFKLKHPNILRLHGYFHDDLRVVLILEYASKGELYAMLREEQKFSEERSANYMRQLVSAVSYMHSQSVIHRDIKPENILVDSRGLLKLADFGWAVDLSNVASSRRRTVCGTLDYLPPEMICHGSHDEKVDIWALGVLLYEFLVGDPPFFAPSQKATMRLISACEFTIPDTVSDGAKDVISKLLKKDPTERMLLDELMIHPWMISGSETT</sequence>
<evidence type="ECO:0000256" key="11">
    <source>
        <dbReference type="PIRSR" id="PIRSR630616-2"/>
    </source>
</evidence>
<dbReference type="PROSITE" id="PS00108">
    <property type="entry name" value="PROTEIN_KINASE_ST"/>
    <property type="match status" value="1"/>
</dbReference>
<dbReference type="PIRSF" id="PIRSF000654">
    <property type="entry name" value="Integrin-linked_kinase"/>
    <property type="match status" value="1"/>
</dbReference>
<comment type="caution">
    <text evidence="17">The sequence shown here is derived from an EMBL/GenBank/DDBJ whole genome shotgun (WGS) entry which is preliminary data.</text>
</comment>
<keyword evidence="6 11" id="KW-0067">ATP-binding</keyword>
<evidence type="ECO:0000259" key="16">
    <source>
        <dbReference type="PROSITE" id="PS50011"/>
    </source>
</evidence>
<keyword evidence="3 15" id="KW-0808">Transferase</keyword>
<evidence type="ECO:0000256" key="1">
    <source>
        <dbReference type="ARBA" id="ARBA00004214"/>
    </source>
</evidence>
<dbReference type="Proteomes" id="UP000054805">
    <property type="component" value="Unassembled WGS sequence"/>
</dbReference>
<comment type="catalytic activity">
    <reaction evidence="8 15">
        <text>L-threonyl-[protein] + ATP = O-phospho-L-threonyl-[protein] + ADP + H(+)</text>
        <dbReference type="Rhea" id="RHEA:46608"/>
        <dbReference type="Rhea" id="RHEA-COMP:11060"/>
        <dbReference type="Rhea" id="RHEA-COMP:11605"/>
        <dbReference type="ChEBI" id="CHEBI:15378"/>
        <dbReference type="ChEBI" id="CHEBI:30013"/>
        <dbReference type="ChEBI" id="CHEBI:30616"/>
        <dbReference type="ChEBI" id="CHEBI:61977"/>
        <dbReference type="ChEBI" id="CHEBI:456216"/>
        <dbReference type="EC" id="2.7.11.1"/>
    </reaction>
</comment>
<dbReference type="InterPro" id="IPR030616">
    <property type="entry name" value="Aur-like"/>
</dbReference>
<dbReference type="EC" id="2.7.11.1" evidence="15"/>
<dbReference type="SMART" id="SM00220">
    <property type="entry name" value="S_TKc"/>
    <property type="match status" value="1"/>
</dbReference>
<dbReference type="CDD" id="cd14007">
    <property type="entry name" value="STKc_Aurora"/>
    <property type="match status" value="1"/>
</dbReference>
<evidence type="ECO:0000256" key="9">
    <source>
        <dbReference type="ARBA" id="ARBA00048679"/>
    </source>
</evidence>
<evidence type="ECO:0000256" key="13">
    <source>
        <dbReference type="PROSITE-ProRule" id="PRU10141"/>
    </source>
</evidence>
<organism evidence="17 19">
    <name type="scientific">Trichinella pseudospiralis</name>
    <name type="common">Parasitic roundworm</name>
    <dbReference type="NCBI Taxonomy" id="6337"/>
    <lineage>
        <taxon>Eukaryota</taxon>
        <taxon>Metazoa</taxon>
        <taxon>Ecdysozoa</taxon>
        <taxon>Nematoda</taxon>
        <taxon>Enoplea</taxon>
        <taxon>Dorylaimia</taxon>
        <taxon>Trichinellida</taxon>
        <taxon>Trichinellidae</taxon>
        <taxon>Trichinella</taxon>
    </lineage>
</organism>
<dbReference type="FunFam" id="3.30.200.20:FF:000042">
    <property type="entry name" value="Aurora kinase A"/>
    <property type="match status" value="1"/>
</dbReference>
<feature type="cross-link" description="Glycyl lysine isopeptide (Lys-Gly) (interchain with G-Cter in SUMO2)" evidence="12">
    <location>
        <position position="156"/>
    </location>
</feature>
<dbReference type="FunFam" id="1.10.510.10:FF:000235">
    <property type="entry name" value="Serine/threonine-protein kinase ark1"/>
    <property type="match status" value="1"/>
</dbReference>
<name>A0A0V1ELP7_TRIPS</name>
<gene>
    <name evidence="17" type="primary">AURKA</name>
    <name evidence="17" type="ORF">T4A_2189</name>
    <name evidence="18" type="ORF">T4B_6287</name>
</gene>
<dbReference type="InterPro" id="IPR008271">
    <property type="entry name" value="Ser/Thr_kinase_AS"/>
</dbReference>
<dbReference type="SUPFAM" id="SSF56112">
    <property type="entry name" value="Protein kinase-like (PK-like)"/>
    <property type="match status" value="1"/>
</dbReference>
<accession>A0A0V1ELP7</accession>